<accession>A0A0M0JIK1</accession>
<keyword evidence="6" id="KW-1185">Reference proteome</keyword>
<dbReference type="GO" id="GO:0000139">
    <property type="term" value="C:Golgi membrane"/>
    <property type="evidence" value="ECO:0007669"/>
    <property type="project" value="TreeGrafter"/>
</dbReference>
<dbReference type="GO" id="GO:0006487">
    <property type="term" value="P:protein N-linked glycosylation"/>
    <property type="evidence" value="ECO:0007669"/>
    <property type="project" value="TreeGrafter"/>
</dbReference>
<evidence type="ECO:0000256" key="4">
    <source>
        <dbReference type="SAM" id="Coils"/>
    </source>
</evidence>
<dbReference type="AlphaFoldDB" id="A0A0M0JIK1"/>
<organism evidence="5 6">
    <name type="scientific">Chrysochromulina tobinii</name>
    <dbReference type="NCBI Taxonomy" id="1460289"/>
    <lineage>
        <taxon>Eukaryota</taxon>
        <taxon>Haptista</taxon>
        <taxon>Haptophyta</taxon>
        <taxon>Prymnesiophyceae</taxon>
        <taxon>Prymnesiales</taxon>
        <taxon>Chrysochromulinaceae</taxon>
        <taxon>Chrysochromulina</taxon>
    </lineage>
</organism>
<dbReference type="InterPro" id="IPR029044">
    <property type="entry name" value="Nucleotide-diphossugar_trans"/>
</dbReference>
<dbReference type="GO" id="GO:0016757">
    <property type="term" value="F:glycosyltransferase activity"/>
    <property type="evidence" value="ECO:0007669"/>
    <property type="project" value="UniProtKB-KW"/>
</dbReference>
<protein>
    <submittedName>
        <fullName evidence="5">Subunit of golgi mannosyltransferase complex</fullName>
    </submittedName>
</protein>
<evidence type="ECO:0000256" key="3">
    <source>
        <dbReference type="ARBA" id="ARBA00022679"/>
    </source>
</evidence>
<dbReference type="Gene3D" id="3.90.550.10">
    <property type="entry name" value="Spore Coat Polysaccharide Biosynthesis Protein SpsA, Chain A"/>
    <property type="match status" value="1"/>
</dbReference>
<comment type="caution">
    <text evidence="5">The sequence shown here is derived from an EMBL/GenBank/DDBJ whole genome shotgun (WGS) entry which is preliminary data.</text>
</comment>
<evidence type="ECO:0000313" key="6">
    <source>
        <dbReference type="Proteomes" id="UP000037460"/>
    </source>
</evidence>
<evidence type="ECO:0000313" key="5">
    <source>
        <dbReference type="EMBL" id="KOO26043.1"/>
    </source>
</evidence>
<dbReference type="Pfam" id="PF05637">
    <property type="entry name" value="Glyco_transf_34"/>
    <property type="match status" value="2"/>
</dbReference>
<comment type="similarity">
    <text evidence="1">Belongs to the glycosyltransferase 34 family.</text>
</comment>
<dbReference type="PANTHER" id="PTHR31306:SF4">
    <property type="entry name" value="ALPHA-1,2-GALACTOSYLTRANSFERASE"/>
    <property type="match status" value="1"/>
</dbReference>
<keyword evidence="3 5" id="KW-0808">Transferase</keyword>
<gene>
    <name evidence="5" type="ORF">Ctob_001685</name>
</gene>
<dbReference type="OrthoDB" id="407658at2759"/>
<dbReference type="InterPro" id="IPR008630">
    <property type="entry name" value="Glyco_trans_34"/>
</dbReference>
<dbReference type="PANTHER" id="PTHR31306">
    <property type="entry name" value="ALPHA-1,6-MANNOSYLTRANSFERASE MNN11-RELATED"/>
    <property type="match status" value="1"/>
</dbReference>
<reference evidence="6" key="1">
    <citation type="journal article" date="2015" name="PLoS Genet.">
        <title>Genome Sequence and Transcriptome Analyses of Chrysochromulina tobin: Metabolic Tools for Enhanced Algal Fitness in the Prominent Order Prymnesiales (Haptophyceae).</title>
        <authorList>
            <person name="Hovde B.T."/>
            <person name="Deodato C.R."/>
            <person name="Hunsperger H.M."/>
            <person name="Ryken S.A."/>
            <person name="Yost W."/>
            <person name="Jha R.K."/>
            <person name="Patterson J."/>
            <person name="Monnat R.J. Jr."/>
            <person name="Barlow S.B."/>
            <person name="Starkenburg S.R."/>
            <person name="Cattolico R.A."/>
        </authorList>
    </citation>
    <scope>NUCLEOTIDE SEQUENCE</scope>
    <source>
        <strain evidence="6">CCMP291</strain>
    </source>
</reference>
<name>A0A0M0JIK1_9EUKA</name>
<evidence type="ECO:0000256" key="2">
    <source>
        <dbReference type="ARBA" id="ARBA00022676"/>
    </source>
</evidence>
<keyword evidence="2 5" id="KW-0328">Glycosyltransferase</keyword>
<sequence>MRLSASAPPEQRGLESTVFLLEREGDPESGGWVLLRWLKTRQLLEAVPPGVLGREEDAWSVRLSEAPAVNELHKLIIEDDATHSQSHIWSVGLHGYLNQLASSDDVVGHGDAFPPTVATEPPPRGAVAVERLTSGAAWLMEALERRDEQLDALQEQLDAARAELAAISSKRASTPHEVRATIEASSEESKASKVAVLLSLSASDTVDGEFQQRVQYLKEASIDNKRMYCGLHGYSLVIGEELHHARDSVFVFQQPKPKLAVLTVASTPPIGEYGKQKVHYLTELSIENKRQYCAQHGFELVVAQNLAHGRTARWDKVMLLRRMLAHYEWVHWVDLDTLFMNLKRSPMEFLDGAFDLHVAKDANGLNTGSFYVKASPWSHELLRRVWEHNDGGQGESDQRSFAHVIAQLSGRERTKHVKYYAQKIFNEYPDPIVSFKGWRGHFREGDYLLHFPGTFCGLSPSGVYTDMHLLSCLHRFTIHFVAAM</sequence>
<keyword evidence="4" id="KW-0175">Coiled coil</keyword>
<dbReference type="Proteomes" id="UP000037460">
    <property type="component" value="Unassembled WGS sequence"/>
</dbReference>
<feature type="coiled-coil region" evidence="4">
    <location>
        <begin position="136"/>
        <end position="170"/>
    </location>
</feature>
<evidence type="ECO:0000256" key="1">
    <source>
        <dbReference type="ARBA" id="ARBA00005664"/>
    </source>
</evidence>
<proteinExistence type="inferred from homology"/>
<dbReference type="EMBL" id="JWZX01002898">
    <property type="protein sequence ID" value="KOO26043.1"/>
    <property type="molecule type" value="Genomic_DNA"/>
</dbReference>